<dbReference type="SUPFAM" id="SSF52058">
    <property type="entry name" value="L domain-like"/>
    <property type="match status" value="1"/>
</dbReference>
<dbReference type="InterPro" id="IPR056789">
    <property type="entry name" value="LRR_R13L1-DRL21"/>
</dbReference>
<dbReference type="AlphaFoldDB" id="A0A7J7D1F1"/>
<name>A0A7J7D1F1_TRIWF</name>
<dbReference type="GO" id="GO:0006952">
    <property type="term" value="P:defense response"/>
    <property type="evidence" value="ECO:0007669"/>
    <property type="project" value="UniProtKB-KW"/>
</dbReference>
<dbReference type="PANTHER" id="PTHR36766">
    <property type="entry name" value="PLANT BROAD-SPECTRUM MILDEW RESISTANCE PROTEIN RPW8"/>
    <property type="match status" value="1"/>
</dbReference>
<dbReference type="Gene3D" id="3.80.10.10">
    <property type="entry name" value="Ribonuclease Inhibitor"/>
    <property type="match status" value="4"/>
</dbReference>
<evidence type="ECO:0000259" key="3">
    <source>
        <dbReference type="Pfam" id="PF25019"/>
    </source>
</evidence>
<evidence type="ECO:0000313" key="4">
    <source>
        <dbReference type="EMBL" id="KAF5740195.1"/>
    </source>
</evidence>
<evidence type="ECO:0000256" key="1">
    <source>
        <dbReference type="ARBA" id="ARBA00022614"/>
    </source>
</evidence>
<keyword evidence="2" id="KW-0611">Plant defense</keyword>
<dbReference type="InParanoid" id="A0A7J7D1F1"/>
<keyword evidence="1" id="KW-0433">Leucine-rich repeat</keyword>
<accession>A0A7J7D1F1</accession>
<dbReference type="Pfam" id="PF25019">
    <property type="entry name" value="LRR_R13L1-DRL21"/>
    <property type="match status" value="1"/>
</dbReference>
<sequence>MRESVKILLNMMVFFGREEIKLLLEYATGSDNGDWKGISKEADFIVVILSSKRAPRNDYKGKNCKPTGFHTRKGIDLTTRNNSDIIQRMRMDDSWRCMMGMYKLFLNLKINQFKFHNDDKNEMLVLQSLQPHRNLKRLTISFYGGSEFPYWVGDPMSSKLLCLNLRHCRKIRILPPLGQLCFLKELSIDGLDGLETIGPEFFGSDLHSVEPFRSLETLEIKNMSEWREWSHFFGVQQADVRFPNLQRLVLQNCPKLIGNLPSRLPCGLTHICVEDCDALESFPIVDSSTGRQCLLKELEIRNCYSLKYFDRNFNFPSSLTRLTIVNCRNLVFLPDGLMLDVGVNDSKSHSHLEYLEISGCPLIPSFPTGKFPAALNELRIGGMMRLGSITGEMFHENNVLERVEIWNNDTLRALPSINSMRSLGHLSINNCPALESFPKMGLAIPTLRYLAIQNCPNLLSLPKPELSHLPSLRTFIMSNCRGVVSLTEEGGLPPNLTTLQVRDCENLRQPMAEWGLRMLSSLEILQVDGICDAVANVVSFLDDGGCLLPASLYTLWMGDFMNLESISMGLQMLTSLTHLVIQDCPKLQSFPKEAIPPSLLRINMCGCPLLKGDYMKLKNGEDRPTVEFF</sequence>
<protein>
    <submittedName>
        <fullName evidence="4">Putative LRR and NB-ARC domains-containing disease resistance protein</fullName>
    </submittedName>
</protein>
<dbReference type="InterPro" id="IPR032675">
    <property type="entry name" value="LRR_dom_sf"/>
</dbReference>
<keyword evidence="5" id="KW-1185">Reference proteome</keyword>
<dbReference type="SUPFAM" id="SSF52047">
    <property type="entry name" value="RNI-like"/>
    <property type="match status" value="1"/>
</dbReference>
<dbReference type="PANTHER" id="PTHR36766:SF63">
    <property type="entry name" value="NB-ARC DOMAIN-CONTAINING PROTEIN"/>
    <property type="match status" value="1"/>
</dbReference>
<evidence type="ECO:0000256" key="2">
    <source>
        <dbReference type="ARBA" id="ARBA00022821"/>
    </source>
</evidence>
<gene>
    <name evidence="4" type="ORF">HS088_TW11G00261</name>
</gene>
<organism evidence="4 5">
    <name type="scientific">Tripterygium wilfordii</name>
    <name type="common">Thunder God vine</name>
    <dbReference type="NCBI Taxonomy" id="458696"/>
    <lineage>
        <taxon>Eukaryota</taxon>
        <taxon>Viridiplantae</taxon>
        <taxon>Streptophyta</taxon>
        <taxon>Embryophyta</taxon>
        <taxon>Tracheophyta</taxon>
        <taxon>Spermatophyta</taxon>
        <taxon>Magnoliopsida</taxon>
        <taxon>eudicotyledons</taxon>
        <taxon>Gunneridae</taxon>
        <taxon>Pentapetalae</taxon>
        <taxon>rosids</taxon>
        <taxon>fabids</taxon>
        <taxon>Celastrales</taxon>
        <taxon>Celastraceae</taxon>
        <taxon>Tripterygium</taxon>
    </lineage>
</organism>
<dbReference type="Proteomes" id="UP000593562">
    <property type="component" value="Unassembled WGS sequence"/>
</dbReference>
<comment type="caution">
    <text evidence="4">The sequence shown here is derived from an EMBL/GenBank/DDBJ whole genome shotgun (WGS) entry which is preliminary data.</text>
</comment>
<proteinExistence type="predicted"/>
<evidence type="ECO:0000313" key="5">
    <source>
        <dbReference type="Proteomes" id="UP000593562"/>
    </source>
</evidence>
<feature type="domain" description="R13L1/DRL21-like LRR repeat region" evidence="3">
    <location>
        <begin position="106"/>
        <end position="190"/>
    </location>
</feature>
<reference evidence="4 5" key="1">
    <citation type="journal article" date="2020" name="Nat. Commun.">
        <title>Genome of Tripterygium wilfordii and identification of cytochrome P450 involved in triptolide biosynthesis.</title>
        <authorList>
            <person name="Tu L."/>
            <person name="Su P."/>
            <person name="Zhang Z."/>
            <person name="Gao L."/>
            <person name="Wang J."/>
            <person name="Hu T."/>
            <person name="Zhou J."/>
            <person name="Zhang Y."/>
            <person name="Zhao Y."/>
            <person name="Liu Y."/>
            <person name="Song Y."/>
            <person name="Tong Y."/>
            <person name="Lu Y."/>
            <person name="Yang J."/>
            <person name="Xu C."/>
            <person name="Jia M."/>
            <person name="Peters R.J."/>
            <person name="Huang L."/>
            <person name="Gao W."/>
        </authorList>
    </citation>
    <scope>NUCLEOTIDE SEQUENCE [LARGE SCALE GENOMIC DNA]</scope>
    <source>
        <strain evidence="5">cv. XIE 37</strain>
        <tissue evidence="4">Leaf</tissue>
    </source>
</reference>
<dbReference type="EMBL" id="JAAARO010000011">
    <property type="protein sequence ID" value="KAF5740195.1"/>
    <property type="molecule type" value="Genomic_DNA"/>
</dbReference>